<keyword evidence="3" id="KW-1185">Reference proteome</keyword>
<proteinExistence type="predicted"/>
<evidence type="ECO:0000313" key="3">
    <source>
        <dbReference type="Proteomes" id="UP000729402"/>
    </source>
</evidence>
<feature type="region of interest" description="Disordered" evidence="1">
    <location>
        <begin position="71"/>
        <end position="94"/>
    </location>
</feature>
<organism evidence="2 3">
    <name type="scientific">Zizania palustris</name>
    <name type="common">Northern wild rice</name>
    <dbReference type="NCBI Taxonomy" id="103762"/>
    <lineage>
        <taxon>Eukaryota</taxon>
        <taxon>Viridiplantae</taxon>
        <taxon>Streptophyta</taxon>
        <taxon>Embryophyta</taxon>
        <taxon>Tracheophyta</taxon>
        <taxon>Spermatophyta</taxon>
        <taxon>Magnoliopsida</taxon>
        <taxon>Liliopsida</taxon>
        <taxon>Poales</taxon>
        <taxon>Poaceae</taxon>
        <taxon>BOP clade</taxon>
        <taxon>Oryzoideae</taxon>
        <taxon>Oryzeae</taxon>
        <taxon>Zizaniinae</taxon>
        <taxon>Zizania</taxon>
    </lineage>
</organism>
<accession>A0A8J5V1W3</accession>
<feature type="compositionally biased region" description="Basic and acidic residues" evidence="1">
    <location>
        <begin position="79"/>
        <end position="88"/>
    </location>
</feature>
<gene>
    <name evidence="2" type="ORF">GUJ93_ZPchr0008g13261</name>
</gene>
<dbReference type="AlphaFoldDB" id="A0A8J5V1W3"/>
<name>A0A8J5V1W3_ZIZPA</name>
<comment type="caution">
    <text evidence="2">The sequence shown here is derived from an EMBL/GenBank/DDBJ whole genome shotgun (WGS) entry which is preliminary data.</text>
</comment>
<dbReference type="Proteomes" id="UP000729402">
    <property type="component" value="Unassembled WGS sequence"/>
</dbReference>
<evidence type="ECO:0000256" key="1">
    <source>
        <dbReference type="SAM" id="MobiDB-lite"/>
    </source>
</evidence>
<reference evidence="2" key="1">
    <citation type="journal article" date="2021" name="bioRxiv">
        <title>Whole Genome Assembly and Annotation of Northern Wild Rice, Zizania palustris L., Supports a Whole Genome Duplication in the Zizania Genus.</title>
        <authorList>
            <person name="Haas M."/>
            <person name="Kono T."/>
            <person name="Macchietto M."/>
            <person name="Millas R."/>
            <person name="McGilp L."/>
            <person name="Shao M."/>
            <person name="Duquette J."/>
            <person name="Hirsch C.N."/>
            <person name="Kimball J."/>
        </authorList>
    </citation>
    <scope>NUCLEOTIDE SEQUENCE</scope>
    <source>
        <tissue evidence="2">Fresh leaf tissue</tissue>
    </source>
</reference>
<reference evidence="2" key="2">
    <citation type="submission" date="2021-02" db="EMBL/GenBank/DDBJ databases">
        <authorList>
            <person name="Kimball J.A."/>
            <person name="Haas M.W."/>
            <person name="Macchietto M."/>
            <person name="Kono T."/>
            <person name="Duquette J."/>
            <person name="Shao M."/>
        </authorList>
    </citation>
    <scope>NUCLEOTIDE SEQUENCE</scope>
    <source>
        <tissue evidence="2">Fresh leaf tissue</tissue>
    </source>
</reference>
<sequence>MAAGRWRVRCGRQRGGGYGADDGEAEGMVRATGRRRVRCERWGGGGYGAVAEVATGRRAASRGWRGVEAVTRRQGGAEAGRRRGEEGRWAGGKT</sequence>
<evidence type="ECO:0000313" key="2">
    <source>
        <dbReference type="EMBL" id="KAG8047400.1"/>
    </source>
</evidence>
<protein>
    <submittedName>
        <fullName evidence="2">Uncharacterized protein</fullName>
    </submittedName>
</protein>
<dbReference type="EMBL" id="JAAALK010000290">
    <property type="protein sequence ID" value="KAG8047400.1"/>
    <property type="molecule type" value="Genomic_DNA"/>
</dbReference>